<protein>
    <submittedName>
        <fullName evidence="2">Uncharacterized protein</fullName>
    </submittedName>
</protein>
<name>A0A0E0JI61_ORYPU</name>
<feature type="transmembrane region" description="Helical" evidence="1">
    <location>
        <begin position="41"/>
        <end position="62"/>
    </location>
</feature>
<reference evidence="2" key="1">
    <citation type="submission" date="2015-04" db="UniProtKB">
        <authorList>
            <consortium name="EnsemblPlants"/>
        </authorList>
    </citation>
    <scope>IDENTIFICATION</scope>
</reference>
<keyword evidence="1" id="KW-0472">Membrane</keyword>
<keyword evidence="1" id="KW-1133">Transmembrane helix</keyword>
<keyword evidence="3" id="KW-1185">Reference proteome</keyword>
<evidence type="ECO:0000313" key="3">
    <source>
        <dbReference type="Proteomes" id="UP000026962"/>
    </source>
</evidence>
<dbReference type="Proteomes" id="UP000026962">
    <property type="component" value="Chromosome 1"/>
</dbReference>
<dbReference type="Gramene" id="OPUNC01G14290.1">
    <property type="protein sequence ID" value="OPUNC01G14290.1"/>
    <property type="gene ID" value="OPUNC01G14290"/>
</dbReference>
<dbReference type="AlphaFoldDB" id="A0A0E0JI61"/>
<keyword evidence="1" id="KW-0812">Transmembrane</keyword>
<organism evidence="2">
    <name type="scientific">Oryza punctata</name>
    <name type="common">Red rice</name>
    <dbReference type="NCBI Taxonomy" id="4537"/>
    <lineage>
        <taxon>Eukaryota</taxon>
        <taxon>Viridiplantae</taxon>
        <taxon>Streptophyta</taxon>
        <taxon>Embryophyta</taxon>
        <taxon>Tracheophyta</taxon>
        <taxon>Spermatophyta</taxon>
        <taxon>Magnoliopsida</taxon>
        <taxon>Liliopsida</taxon>
        <taxon>Poales</taxon>
        <taxon>Poaceae</taxon>
        <taxon>BOP clade</taxon>
        <taxon>Oryzoideae</taxon>
        <taxon>Oryzeae</taxon>
        <taxon>Oryzinae</taxon>
        <taxon>Oryza</taxon>
    </lineage>
</organism>
<evidence type="ECO:0000313" key="2">
    <source>
        <dbReference type="EnsemblPlants" id="OPUNC01G14290.1"/>
    </source>
</evidence>
<proteinExistence type="predicted"/>
<dbReference type="EnsemblPlants" id="OPUNC01G14290.1">
    <property type="protein sequence ID" value="OPUNC01G14290.1"/>
    <property type="gene ID" value="OPUNC01G14290"/>
</dbReference>
<accession>A0A0E0JI61</accession>
<reference evidence="2" key="2">
    <citation type="submission" date="2018-05" db="EMBL/GenBank/DDBJ databases">
        <title>OpunRS2 (Oryza punctata Reference Sequence Version 2).</title>
        <authorList>
            <person name="Zhang J."/>
            <person name="Kudrna D."/>
            <person name="Lee S."/>
            <person name="Talag J."/>
            <person name="Welchert J."/>
            <person name="Wing R.A."/>
        </authorList>
    </citation>
    <scope>NUCLEOTIDE SEQUENCE [LARGE SCALE GENOMIC DNA]</scope>
</reference>
<evidence type="ECO:0000256" key="1">
    <source>
        <dbReference type="SAM" id="Phobius"/>
    </source>
</evidence>
<dbReference type="HOGENOM" id="CLU_2281999_0_0_1"/>
<sequence>MRHPHENGARQLVAVAGSLHSAAWKNLLEKQSARKGTVPDISVMAAMTSMAIGMVGPCSWLFRSTFLSAMARSTGHTMITTASAKERERFIRASWDRKNLVD</sequence>